<evidence type="ECO:0000313" key="3">
    <source>
        <dbReference type="EMBL" id="CUX18841.1"/>
    </source>
</evidence>
<gene>
    <name evidence="3" type="ORF">AGR4C_Cc170008</name>
</gene>
<dbReference type="GO" id="GO:0016491">
    <property type="term" value="F:oxidoreductase activity"/>
    <property type="evidence" value="ECO:0007669"/>
    <property type="project" value="UniProtKB-KW"/>
</dbReference>
<dbReference type="Gene3D" id="3.50.50.60">
    <property type="entry name" value="FAD/NAD(P)-binding domain"/>
    <property type="match status" value="1"/>
</dbReference>
<dbReference type="EMBL" id="FBWC01000009">
    <property type="protein sequence ID" value="CUX18841.1"/>
    <property type="molecule type" value="Genomic_DNA"/>
</dbReference>
<organism evidence="3 4">
    <name type="scientific">Agrobacterium tumefaciens str. Kerr 14</name>
    <dbReference type="NCBI Taxonomy" id="1183424"/>
    <lineage>
        <taxon>Bacteria</taxon>
        <taxon>Pseudomonadati</taxon>
        <taxon>Pseudomonadota</taxon>
        <taxon>Alphaproteobacteria</taxon>
        <taxon>Hyphomicrobiales</taxon>
        <taxon>Rhizobiaceae</taxon>
        <taxon>Rhizobium/Agrobacterium group</taxon>
        <taxon>Agrobacterium</taxon>
        <taxon>Agrobacterium tumefaciens complex</taxon>
    </lineage>
</organism>
<dbReference type="Proteomes" id="UP000191897">
    <property type="component" value="Unassembled WGS sequence"/>
</dbReference>
<evidence type="ECO:0000259" key="2">
    <source>
        <dbReference type="Pfam" id="PF01266"/>
    </source>
</evidence>
<dbReference type="Pfam" id="PF01266">
    <property type="entry name" value="DAO"/>
    <property type="match status" value="1"/>
</dbReference>
<dbReference type="GeneID" id="97365304"/>
<dbReference type="SUPFAM" id="SSF51905">
    <property type="entry name" value="FAD/NAD(P)-binding domain"/>
    <property type="match status" value="1"/>
</dbReference>
<evidence type="ECO:0000313" key="4">
    <source>
        <dbReference type="Proteomes" id="UP000191897"/>
    </source>
</evidence>
<reference evidence="3 4" key="1">
    <citation type="submission" date="2016-01" db="EMBL/GenBank/DDBJ databases">
        <authorList>
            <person name="Oliw E.H."/>
        </authorList>
    </citation>
    <scope>NUCLEOTIDE SEQUENCE [LARGE SCALE GENOMIC DNA]</scope>
    <source>
        <strain evidence="3 4">Kerr 14</strain>
    </source>
</reference>
<dbReference type="AlphaFoldDB" id="A0A1S7PB97"/>
<dbReference type="InterPro" id="IPR006076">
    <property type="entry name" value="FAD-dep_OxRdtase"/>
</dbReference>
<proteinExistence type="predicted"/>
<evidence type="ECO:0000256" key="1">
    <source>
        <dbReference type="ARBA" id="ARBA00023002"/>
    </source>
</evidence>
<protein>
    <submittedName>
        <fullName evidence="3">FAD dependent oxidoreductase</fullName>
    </submittedName>
</protein>
<dbReference type="Gene3D" id="3.30.9.10">
    <property type="entry name" value="D-Amino Acid Oxidase, subunit A, domain 2"/>
    <property type="match status" value="1"/>
</dbReference>
<dbReference type="PANTHER" id="PTHR13847:SF281">
    <property type="entry name" value="FAD DEPENDENT OXIDOREDUCTASE DOMAIN-CONTAINING PROTEIN"/>
    <property type="match status" value="1"/>
</dbReference>
<dbReference type="RefSeq" id="WP_080866449.1">
    <property type="nucleotide sequence ID" value="NZ_LT009730.1"/>
</dbReference>
<keyword evidence="1" id="KW-0560">Oxidoreductase</keyword>
<dbReference type="PANTHER" id="PTHR13847">
    <property type="entry name" value="SARCOSINE DEHYDROGENASE-RELATED"/>
    <property type="match status" value="1"/>
</dbReference>
<name>A0A1S7PB97_AGRTU</name>
<dbReference type="InterPro" id="IPR036188">
    <property type="entry name" value="FAD/NAD-bd_sf"/>
</dbReference>
<feature type="domain" description="FAD dependent oxidoreductase" evidence="2">
    <location>
        <begin position="31"/>
        <end position="382"/>
    </location>
</feature>
<accession>A0A1S7PB97</accession>
<sequence length="427" mass="46030">MYNDPRSHGLWEKTAPQPPVTPALQGAAVADVVVVGGGFTGQSAALHLAECGVDVVLLEAREIGFGGAGRNVGLINGGMWVMPKELPGVLGTTYGERLLDLLGNAPLLVRELVEKHAIPCEIEKNGTLHCAVGEKGLVEIRERCEQWAARGAPVRILDAEETARRTGSTTYSGALLDTRAGTIQPLAYVRGLAAAARKAGARLHTESPVVATERSNGKWVVKTPQGSVTASWIVVATEAYSTGPWQIVRDEQIYLPYFNFATRPLGDNLQKSILPGREGCWDTKEILSSFRMDKAGRLVFGSVGALRGTGTAIHRAWAKRSLKRLFPQLGDTEFECEWYGQIGMTDNAVPRFHKFAENVVGFSGYNGRGIAPGTAFGKVIAQHILGEIAEAELPLPVTEPKAQAFRAVKEAYYEAGAQIAHFAGERF</sequence>
<dbReference type="GO" id="GO:0005737">
    <property type="term" value="C:cytoplasm"/>
    <property type="evidence" value="ECO:0007669"/>
    <property type="project" value="TreeGrafter"/>
</dbReference>